<keyword evidence="3" id="KW-0479">Metal-binding</keyword>
<dbReference type="InterPro" id="IPR051600">
    <property type="entry name" value="Beta-PGM-like"/>
</dbReference>
<dbReference type="GO" id="GO:0016740">
    <property type="term" value="F:transferase activity"/>
    <property type="evidence" value="ECO:0007669"/>
    <property type="project" value="UniProtKB-KW"/>
</dbReference>
<dbReference type="SFLD" id="SFLDS00003">
    <property type="entry name" value="Haloacid_Dehalogenase"/>
    <property type="match status" value="1"/>
</dbReference>
<protein>
    <submittedName>
        <fullName evidence="5">Sugar transferase</fullName>
    </submittedName>
</protein>
<evidence type="ECO:0000256" key="1">
    <source>
        <dbReference type="ARBA" id="ARBA00001946"/>
    </source>
</evidence>
<keyword evidence="6" id="KW-1185">Reference proteome</keyword>
<gene>
    <name evidence="5" type="ORF">DFH01_21040</name>
</gene>
<dbReference type="AlphaFoldDB" id="A0A317F7W7"/>
<dbReference type="Proteomes" id="UP000245765">
    <property type="component" value="Unassembled WGS sequence"/>
</dbReference>
<accession>A0A317F7W7</accession>
<dbReference type="PANTHER" id="PTHR46193:SF10">
    <property type="entry name" value="6-PHOSPHOGLUCONATE PHOSPHATASE"/>
    <property type="match status" value="1"/>
</dbReference>
<dbReference type="InterPro" id="IPR023198">
    <property type="entry name" value="PGP-like_dom2"/>
</dbReference>
<reference evidence="6" key="1">
    <citation type="submission" date="2018-05" db="EMBL/GenBank/DDBJ databases">
        <authorList>
            <person name="Du Z."/>
            <person name="Wang X."/>
        </authorList>
    </citation>
    <scope>NUCLEOTIDE SEQUENCE [LARGE SCALE GENOMIC DNA]</scope>
    <source>
        <strain evidence="6">CQN31</strain>
    </source>
</reference>
<dbReference type="InterPro" id="IPR036412">
    <property type="entry name" value="HAD-like_sf"/>
</dbReference>
<dbReference type="RefSeq" id="WP_109872486.1">
    <property type="nucleotide sequence ID" value="NZ_QGNA01000005.1"/>
</dbReference>
<evidence type="ECO:0000256" key="3">
    <source>
        <dbReference type="ARBA" id="ARBA00022723"/>
    </source>
</evidence>
<name>A0A317F7W7_9PROT</name>
<evidence type="ECO:0000256" key="4">
    <source>
        <dbReference type="ARBA" id="ARBA00022842"/>
    </source>
</evidence>
<evidence type="ECO:0000313" key="6">
    <source>
        <dbReference type="Proteomes" id="UP000245765"/>
    </source>
</evidence>
<comment type="similarity">
    <text evidence="2">Belongs to the HAD-like hydrolase superfamily. CbbY/CbbZ/Gph/YieH family.</text>
</comment>
<proteinExistence type="inferred from homology"/>
<dbReference type="PRINTS" id="PR00413">
    <property type="entry name" value="HADHALOGNASE"/>
</dbReference>
<dbReference type="Gene3D" id="3.40.50.1000">
    <property type="entry name" value="HAD superfamily/HAD-like"/>
    <property type="match status" value="1"/>
</dbReference>
<dbReference type="Pfam" id="PF00702">
    <property type="entry name" value="Hydrolase"/>
    <property type="match status" value="1"/>
</dbReference>
<comment type="cofactor">
    <cofactor evidence="1">
        <name>Mg(2+)</name>
        <dbReference type="ChEBI" id="CHEBI:18420"/>
    </cofactor>
</comment>
<dbReference type="NCBIfam" id="TIGR01509">
    <property type="entry name" value="HAD-SF-IA-v3"/>
    <property type="match status" value="1"/>
</dbReference>
<dbReference type="GO" id="GO:0046872">
    <property type="term" value="F:metal ion binding"/>
    <property type="evidence" value="ECO:0007669"/>
    <property type="project" value="UniProtKB-KW"/>
</dbReference>
<comment type="caution">
    <text evidence="5">The sequence shown here is derived from an EMBL/GenBank/DDBJ whole genome shotgun (WGS) entry which is preliminary data.</text>
</comment>
<dbReference type="InterPro" id="IPR023214">
    <property type="entry name" value="HAD_sf"/>
</dbReference>
<dbReference type="SUPFAM" id="SSF56784">
    <property type="entry name" value="HAD-like"/>
    <property type="match status" value="1"/>
</dbReference>
<keyword evidence="5" id="KW-0808">Transferase</keyword>
<dbReference type="Gene3D" id="1.10.150.240">
    <property type="entry name" value="Putative phosphatase, domain 2"/>
    <property type="match status" value="1"/>
</dbReference>
<sequence length="208" mass="22315">MHDAVIFDCDGTLVDSETLSAELLCTLLSELGHAAEPADILGRFRGQQFARSLADLEARYGVLPENFGDSFRTRSVDLYRERLREIEGAAALLAAMTHPACVASNAPRNKIELCLDAAGLAPFFPASRVFSAYEVGAWKPDPGLFLHAAEAMRAAPSRCLVVEDSAPGVAAALAAGMRVVALLHEEAPDWLPQGVPGIRSLAELRDFL</sequence>
<evidence type="ECO:0000256" key="2">
    <source>
        <dbReference type="ARBA" id="ARBA00006171"/>
    </source>
</evidence>
<keyword evidence="4" id="KW-0460">Magnesium</keyword>
<dbReference type="EMBL" id="QGNA01000005">
    <property type="protein sequence ID" value="PWS34845.1"/>
    <property type="molecule type" value="Genomic_DNA"/>
</dbReference>
<dbReference type="InterPro" id="IPR006439">
    <property type="entry name" value="HAD-SF_hydro_IA"/>
</dbReference>
<evidence type="ECO:0000313" key="5">
    <source>
        <dbReference type="EMBL" id="PWS34845.1"/>
    </source>
</evidence>
<organism evidence="5 6">
    <name type="scientific">Falsiroseomonas bella</name>
    <dbReference type="NCBI Taxonomy" id="2184016"/>
    <lineage>
        <taxon>Bacteria</taxon>
        <taxon>Pseudomonadati</taxon>
        <taxon>Pseudomonadota</taxon>
        <taxon>Alphaproteobacteria</taxon>
        <taxon>Acetobacterales</taxon>
        <taxon>Roseomonadaceae</taxon>
        <taxon>Falsiroseomonas</taxon>
    </lineage>
</organism>
<dbReference type="PANTHER" id="PTHR46193">
    <property type="entry name" value="6-PHOSPHOGLUCONATE PHOSPHATASE"/>
    <property type="match status" value="1"/>
</dbReference>
<dbReference type="SFLD" id="SFLDG01129">
    <property type="entry name" value="C1.5:_HAD__Beta-PGM__Phosphata"/>
    <property type="match status" value="1"/>
</dbReference>